<name>A0A562S983_9BACT</name>
<evidence type="ECO:0000313" key="1">
    <source>
        <dbReference type="EMBL" id="TWI77955.1"/>
    </source>
</evidence>
<reference evidence="1 2" key="1">
    <citation type="journal article" date="2015" name="Stand. Genomic Sci.">
        <title>Genomic Encyclopedia of Bacterial and Archaeal Type Strains, Phase III: the genomes of soil and plant-associated and newly described type strains.</title>
        <authorList>
            <person name="Whitman W.B."/>
            <person name="Woyke T."/>
            <person name="Klenk H.P."/>
            <person name="Zhou Y."/>
            <person name="Lilburn T.G."/>
            <person name="Beck B.J."/>
            <person name="De Vos P."/>
            <person name="Vandamme P."/>
            <person name="Eisen J.A."/>
            <person name="Garrity G."/>
            <person name="Hugenholtz P."/>
            <person name="Kyrpides N.C."/>
        </authorList>
    </citation>
    <scope>NUCLEOTIDE SEQUENCE [LARGE SCALE GENOMIC DNA]</scope>
    <source>
        <strain evidence="1 2">CGMCC 1.7271</strain>
    </source>
</reference>
<keyword evidence="2" id="KW-1185">Reference proteome</keyword>
<evidence type="ECO:0008006" key="3">
    <source>
        <dbReference type="Google" id="ProtNLM"/>
    </source>
</evidence>
<gene>
    <name evidence="1" type="ORF">IQ13_4197</name>
</gene>
<proteinExistence type="predicted"/>
<dbReference type="AlphaFoldDB" id="A0A562S983"/>
<dbReference type="RefSeq" id="WP_144888654.1">
    <property type="nucleotide sequence ID" value="NZ_VLLE01000008.1"/>
</dbReference>
<comment type="caution">
    <text evidence="1">The sequence shown here is derived from an EMBL/GenBank/DDBJ whole genome shotgun (WGS) entry which is preliminary data.</text>
</comment>
<accession>A0A562S983</accession>
<evidence type="ECO:0000313" key="2">
    <source>
        <dbReference type="Proteomes" id="UP000316167"/>
    </source>
</evidence>
<protein>
    <recommendedName>
        <fullName evidence="3">DUF4347 domain-containing protein</fullName>
    </recommendedName>
</protein>
<sequence>MYTIYCIELADPVVETAYAALQNDTQVVLPPTNGNYVLVTGNSSQVFGDGNPTKNIAVILGHGSPNGVSGQKTYLLYAARLHSSPANPSSIYVVSCDTAAEGSLFAYGNFANSVKTAFPEATVWASETGVDADTFEGDWVQV</sequence>
<dbReference type="EMBL" id="VLLE01000008">
    <property type="protein sequence ID" value="TWI77955.1"/>
    <property type="molecule type" value="Genomic_DNA"/>
</dbReference>
<organism evidence="1 2">
    <name type="scientific">Lacibacter cauensis</name>
    <dbReference type="NCBI Taxonomy" id="510947"/>
    <lineage>
        <taxon>Bacteria</taxon>
        <taxon>Pseudomonadati</taxon>
        <taxon>Bacteroidota</taxon>
        <taxon>Chitinophagia</taxon>
        <taxon>Chitinophagales</taxon>
        <taxon>Chitinophagaceae</taxon>
        <taxon>Lacibacter</taxon>
    </lineage>
</organism>
<dbReference type="Proteomes" id="UP000316167">
    <property type="component" value="Unassembled WGS sequence"/>
</dbReference>
<dbReference type="OrthoDB" id="9554355at2"/>